<reference evidence="1" key="1">
    <citation type="submission" date="2019-04" db="EMBL/GenBank/DDBJ databases">
        <title>Friends and foes A comparative genomics studyof 23 Aspergillus species from section Flavi.</title>
        <authorList>
            <consortium name="DOE Joint Genome Institute"/>
            <person name="Kjaerbolling I."/>
            <person name="Vesth T."/>
            <person name="Frisvad J.C."/>
            <person name="Nybo J.L."/>
            <person name="Theobald S."/>
            <person name="Kildgaard S."/>
            <person name="Isbrandt T."/>
            <person name="Kuo A."/>
            <person name="Sato A."/>
            <person name="Lyhne E.K."/>
            <person name="Kogle M.E."/>
            <person name="Wiebenga A."/>
            <person name="Kun R.S."/>
            <person name="Lubbers R.J."/>
            <person name="Makela M.R."/>
            <person name="Barry K."/>
            <person name="Chovatia M."/>
            <person name="Clum A."/>
            <person name="Daum C."/>
            <person name="Haridas S."/>
            <person name="He G."/>
            <person name="LaButti K."/>
            <person name="Lipzen A."/>
            <person name="Mondo S."/>
            <person name="Riley R."/>
            <person name="Salamov A."/>
            <person name="Simmons B.A."/>
            <person name="Magnuson J.K."/>
            <person name="Henrissat B."/>
            <person name="Mortensen U.H."/>
            <person name="Larsen T.O."/>
            <person name="Devries R.P."/>
            <person name="Grigoriev I.V."/>
            <person name="Machida M."/>
            <person name="Baker S.E."/>
            <person name="Andersen M.R."/>
        </authorList>
    </citation>
    <scope>NUCLEOTIDE SEQUENCE [LARGE SCALE GENOMIC DNA]</scope>
    <source>
        <strain evidence="1">IBT 14317</strain>
    </source>
</reference>
<dbReference type="Pfam" id="PF00067">
    <property type="entry name" value="p450"/>
    <property type="match status" value="1"/>
</dbReference>
<dbReference type="GO" id="GO:0020037">
    <property type="term" value="F:heme binding"/>
    <property type="evidence" value="ECO:0007669"/>
    <property type="project" value="InterPro"/>
</dbReference>
<dbReference type="InterPro" id="IPR036396">
    <property type="entry name" value="Cyt_P450_sf"/>
</dbReference>
<dbReference type="InterPro" id="IPR001128">
    <property type="entry name" value="Cyt_P450"/>
</dbReference>
<dbReference type="GO" id="GO:0016705">
    <property type="term" value="F:oxidoreductase activity, acting on paired donors, with incorporation or reduction of molecular oxygen"/>
    <property type="evidence" value="ECO:0007669"/>
    <property type="project" value="InterPro"/>
</dbReference>
<dbReference type="SUPFAM" id="SSF48264">
    <property type="entry name" value="Cytochrome P450"/>
    <property type="match status" value="1"/>
</dbReference>
<dbReference type="EMBL" id="ML735258">
    <property type="protein sequence ID" value="KAE8390147.1"/>
    <property type="molecule type" value="Genomic_DNA"/>
</dbReference>
<name>A0A5N7C8M7_PETAA</name>
<dbReference type="GO" id="GO:0005506">
    <property type="term" value="F:iron ion binding"/>
    <property type="evidence" value="ECO:0007669"/>
    <property type="project" value="InterPro"/>
</dbReference>
<protein>
    <recommendedName>
        <fullName evidence="2">Cytochrome P450</fullName>
    </recommendedName>
</protein>
<dbReference type="Proteomes" id="UP000326877">
    <property type="component" value="Unassembled WGS sequence"/>
</dbReference>
<accession>A0A5N7C8M7</accession>
<dbReference type="OrthoDB" id="1844152at2759"/>
<evidence type="ECO:0000313" key="1">
    <source>
        <dbReference type="EMBL" id="KAE8390147.1"/>
    </source>
</evidence>
<proteinExistence type="predicted"/>
<dbReference type="AlphaFoldDB" id="A0A5N7C8M7"/>
<dbReference type="GO" id="GO:0004497">
    <property type="term" value="F:monooxygenase activity"/>
    <property type="evidence" value="ECO:0007669"/>
    <property type="project" value="InterPro"/>
</dbReference>
<dbReference type="Gene3D" id="1.10.630.10">
    <property type="entry name" value="Cytochrome P450"/>
    <property type="match status" value="1"/>
</dbReference>
<sequence length="53" mass="6138">MVFNPKGITILSAVHIPKGAIICLPSYSIVRDQDLYSDPDSFKSFRYVERRRH</sequence>
<evidence type="ECO:0008006" key="2">
    <source>
        <dbReference type="Google" id="ProtNLM"/>
    </source>
</evidence>
<organism evidence="1">
    <name type="scientific">Petromyces alliaceus</name>
    <name type="common">Aspergillus alliaceus</name>
    <dbReference type="NCBI Taxonomy" id="209559"/>
    <lineage>
        <taxon>Eukaryota</taxon>
        <taxon>Fungi</taxon>
        <taxon>Dikarya</taxon>
        <taxon>Ascomycota</taxon>
        <taxon>Pezizomycotina</taxon>
        <taxon>Eurotiomycetes</taxon>
        <taxon>Eurotiomycetidae</taxon>
        <taxon>Eurotiales</taxon>
        <taxon>Aspergillaceae</taxon>
        <taxon>Aspergillus</taxon>
        <taxon>Aspergillus subgen. Circumdati</taxon>
    </lineage>
</organism>
<gene>
    <name evidence="1" type="ORF">BDV23DRAFT_155963</name>
</gene>